<protein>
    <submittedName>
        <fullName evidence="2">Uncharacterized protein</fullName>
    </submittedName>
</protein>
<comment type="caution">
    <text evidence="2">The sequence shown here is derived from an EMBL/GenBank/DDBJ whole genome shotgun (WGS) entry which is preliminary data.</text>
</comment>
<feature type="region of interest" description="Disordered" evidence="1">
    <location>
        <begin position="1"/>
        <end position="63"/>
    </location>
</feature>
<dbReference type="VEuPathDB" id="ToxoDB:TGVAND_271410"/>
<dbReference type="AlphaFoldDB" id="A0A086PGN1"/>
<feature type="compositionally biased region" description="Basic and acidic residues" evidence="1">
    <location>
        <begin position="218"/>
        <end position="237"/>
    </location>
</feature>
<dbReference type="Proteomes" id="UP000028840">
    <property type="component" value="Unassembled WGS sequence"/>
</dbReference>
<gene>
    <name evidence="2" type="ORF">TGVAND_271410</name>
</gene>
<dbReference type="EMBL" id="AEYJ02001837">
    <property type="protein sequence ID" value="KFG99512.1"/>
    <property type="molecule type" value="Genomic_DNA"/>
</dbReference>
<reference evidence="2 3" key="2">
    <citation type="journal article" date="2015" name="Eukaryot. Cell">
        <title>Genetic mapping reveals that sinefungin resistance in Toxoplasma gondii is controlled by a putative amino acid transporter locus that can be used as a negative selectable marker.</title>
        <authorList>
            <person name="Behnke M.S."/>
            <person name="Khan A."/>
            <person name="Sibley L.D."/>
        </authorList>
    </citation>
    <scope>NUCLEOTIDE SEQUENCE [LARGE SCALE GENOMIC DNA]</scope>
    <source>
        <strain evidence="2 3">VAND</strain>
    </source>
</reference>
<feature type="compositionally biased region" description="Basic and acidic residues" evidence="1">
    <location>
        <begin position="1"/>
        <end position="15"/>
    </location>
</feature>
<evidence type="ECO:0000313" key="2">
    <source>
        <dbReference type="EMBL" id="KFG99512.1"/>
    </source>
</evidence>
<proteinExistence type="predicted"/>
<evidence type="ECO:0000256" key="1">
    <source>
        <dbReference type="SAM" id="MobiDB-lite"/>
    </source>
</evidence>
<accession>A0A086PGN1</accession>
<reference evidence="2 3" key="1">
    <citation type="submission" date="2014-08" db="EMBL/GenBank/DDBJ databases">
        <authorList>
            <person name="Sibley D."/>
            <person name="Venepally P."/>
            <person name="Karamycheva S."/>
            <person name="Hadjithomas M."/>
            <person name="Khan A."/>
            <person name="Brunk B."/>
            <person name="Roos D."/>
            <person name="Caler E."/>
            <person name="Lorenzi H."/>
        </authorList>
    </citation>
    <scope>NUCLEOTIDE SEQUENCE [LARGE SCALE GENOMIC DNA]</scope>
    <source>
        <strain evidence="2 3">VAND</strain>
    </source>
</reference>
<name>A0A086PGN1_TOXGO</name>
<sequence length="322" mass="35710">MATVGRKGDAGESRHVHLFAPYSRSSADAAARESKPQRKSASCYCKTSLGSNKEPAGGKRSAESFASCGCFHTSQAELTGAEGETAKDSLHARCKRKDKCFRRNRTGECSVFQQDNKDDRPTLSAPRILSFIAEGMTFLHAEKQAGLSALQRKRNSQQSEREMLRVLRSPSPAGDDGRRSSFVRESPRAAENRVAAALSGAKQLSGKRDSSVKTQETNAKKETETCARKKNPTERMSARAGSGQLSLRRLLSPVSVHLRRRTSRRHSPFAILPRSLLRMPQRAKNSKKFFGSSRISASSFFRTARQRSCRMQFVLRGVNWLV</sequence>
<evidence type="ECO:0000313" key="3">
    <source>
        <dbReference type="Proteomes" id="UP000028840"/>
    </source>
</evidence>
<feature type="region of interest" description="Disordered" evidence="1">
    <location>
        <begin position="154"/>
        <end position="243"/>
    </location>
</feature>
<organism evidence="2 3">
    <name type="scientific">Toxoplasma gondii VAND</name>
    <dbReference type="NCBI Taxonomy" id="933077"/>
    <lineage>
        <taxon>Eukaryota</taxon>
        <taxon>Sar</taxon>
        <taxon>Alveolata</taxon>
        <taxon>Apicomplexa</taxon>
        <taxon>Conoidasida</taxon>
        <taxon>Coccidia</taxon>
        <taxon>Eucoccidiorida</taxon>
        <taxon>Eimeriorina</taxon>
        <taxon>Sarcocystidae</taxon>
        <taxon>Toxoplasma</taxon>
    </lineage>
</organism>